<dbReference type="PANTHER" id="PTHR43431:SF7">
    <property type="entry name" value="OXIDOREDUCTASE, SHORT CHAIN DEHYDROGENASE_REDUCTASE FAMILY (AFU_ORTHOLOGUE AFUA_5G14000)"/>
    <property type="match status" value="1"/>
</dbReference>
<dbReference type="EMBL" id="JACIFO010000003">
    <property type="protein sequence ID" value="MBB4118629.1"/>
    <property type="molecule type" value="Genomic_DNA"/>
</dbReference>
<dbReference type="Proteomes" id="UP000553034">
    <property type="component" value="Unassembled WGS sequence"/>
</dbReference>
<dbReference type="Pfam" id="PF00106">
    <property type="entry name" value="adh_short"/>
    <property type="match status" value="1"/>
</dbReference>
<keyword evidence="2" id="KW-1185">Reference proteome</keyword>
<evidence type="ECO:0000313" key="2">
    <source>
        <dbReference type="Proteomes" id="UP000553034"/>
    </source>
</evidence>
<dbReference type="InterPro" id="IPR002347">
    <property type="entry name" value="SDR_fam"/>
</dbReference>
<gene>
    <name evidence="1" type="ORF">GGR32_000909</name>
</gene>
<dbReference type="PANTHER" id="PTHR43431">
    <property type="entry name" value="OXIDOREDUCTASE, SHORT CHAIN DEHYDROGENASE/REDUCTASE FAMILY (AFU_ORTHOLOGUE AFUA_5G14000)"/>
    <property type="match status" value="1"/>
</dbReference>
<reference evidence="1 2" key="1">
    <citation type="submission" date="2020-08" db="EMBL/GenBank/DDBJ databases">
        <title>Genomic Encyclopedia of Type Strains, Phase IV (KMG-IV): sequencing the most valuable type-strain genomes for metagenomic binning, comparative biology and taxonomic classification.</title>
        <authorList>
            <person name="Goeker M."/>
        </authorList>
    </citation>
    <scope>NUCLEOTIDE SEQUENCE [LARGE SCALE GENOMIC DNA]</scope>
    <source>
        <strain evidence="1 2">DSM 29568</strain>
    </source>
</reference>
<dbReference type="RefSeq" id="WP_183476891.1">
    <property type="nucleotide sequence ID" value="NZ_JACIFO010000003.1"/>
</dbReference>
<protein>
    <submittedName>
        <fullName evidence="1">Short-subunit dehydrogenase</fullName>
    </submittedName>
</protein>
<name>A0A840EJS1_9FLAO</name>
<dbReference type="AlphaFoldDB" id="A0A840EJS1"/>
<dbReference type="InterPro" id="IPR036291">
    <property type="entry name" value="NAD(P)-bd_dom_sf"/>
</dbReference>
<comment type="caution">
    <text evidence="1">The sequence shown here is derived from an EMBL/GenBank/DDBJ whole genome shotgun (WGS) entry which is preliminary data.</text>
</comment>
<proteinExistence type="predicted"/>
<dbReference type="Gene3D" id="3.40.50.720">
    <property type="entry name" value="NAD(P)-binding Rossmann-like Domain"/>
    <property type="match status" value="1"/>
</dbReference>
<dbReference type="SUPFAM" id="SSF51735">
    <property type="entry name" value="NAD(P)-binding Rossmann-fold domains"/>
    <property type="match status" value="1"/>
</dbReference>
<evidence type="ECO:0000313" key="1">
    <source>
        <dbReference type="EMBL" id="MBB4118629.1"/>
    </source>
</evidence>
<accession>A0A840EJS1</accession>
<sequence>MRRKKVLLIVGAGSRVGFAAAKKFINEGFKVLLLSRNQDNLNILKGELLKYGDDVATYVADVSDETNLNQTLDIISKNHKIDVLLYNVARIVQKDILEEASGDLQLDYHANVIGLQLLVKRLLKNLTETKGTILVTGGGIALSPKPAYASLSMTSAALRSMVNCLENSLKSKNIFIALLMINHRISEDSSLHHPDKIANTFWGLYNDKSVHEVLM</sequence>
<organism evidence="1 2">
    <name type="scientific">Mesonia hippocampi</name>
    <dbReference type="NCBI Taxonomy" id="1628250"/>
    <lineage>
        <taxon>Bacteria</taxon>
        <taxon>Pseudomonadati</taxon>
        <taxon>Bacteroidota</taxon>
        <taxon>Flavobacteriia</taxon>
        <taxon>Flavobacteriales</taxon>
        <taxon>Flavobacteriaceae</taxon>
        <taxon>Mesonia</taxon>
    </lineage>
</organism>